<protein>
    <submittedName>
        <fullName evidence="1">Glyceraldehyde-3-phosphate dehydrogenase</fullName>
    </submittedName>
</protein>
<reference evidence="2 4" key="3">
    <citation type="submission" date="2016-10" db="EMBL/GenBank/DDBJ databases">
        <authorList>
            <person name="de Groot N.N."/>
        </authorList>
    </citation>
    <scope>NUCLEOTIDE SEQUENCE [LARGE SCALE GENOMIC DNA]</scope>
    <source>
        <strain evidence="2 4">CGMCC 1.6117</strain>
    </source>
</reference>
<reference evidence="1 3" key="2">
    <citation type="submission" date="2014-10" db="EMBL/GenBank/DDBJ databases">
        <title>Paracoccus sanguinis sp. nov., isolated from clinical specimens of New York State patients.</title>
        <authorList>
            <person name="Mingle L.A."/>
            <person name="Cole J.A."/>
            <person name="Lapierre P."/>
            <person name="Musser K.A."/>
        </authorList>
    </citation>
    <scope>NUCLEOTIDE SEQUENCE [LARGE SCALE GENOMIC DNA]</scope>
    <source>
        <strain evidence="1 3">JCM 14014</strain>
    </source>
</reference>
<dbReference type="EMBL" id="FOJO01000014">
    <property type="protein sequence ID" value="SFA56094.1"/>
    <property type="molecule type" value="Genomic_DNA"/>
</dbReference>
<dbReference type="STRING" id="376733.SAMN04487972_11482"/>
<dbReference type="Proteomes" id="UP000029846">
    <property type="component" value="Unassembled WGS sequence"/>
</dbReference>
<name>A0A099F1S9_9RHOB</name>
<reference evidence="1 3" key="1">
    <citation type="submission" date="2014-09" db="EMBL/GenBank/DDBJ databases">
        <authorList>
            <person name="McGinnis J.M."/>
            <person name="Wolfgang W.J."/>
        </authorList>
    </citation>
    <scope>NUCLEOTIDE SEQUENCE [LARGE SCALE GENOMIC DNA]</scope>
    <source>
        <strain evidence="1 3">JCM 14014</strain>
    </source>
</reference>
<dbReference type="RefSeq" id="WP_036741149.1">
    <property type="nucleotide sequence ID" value="NZ_FOJO01000014.1"/>
</dbReference>
<evidence type="ECO:0000313" key="2">
    <source>
        <dbReference type="EMBL" id="SFA56094.1"/>
    </source>
</evidence>
<evidence type="ECO:0000313" key="3">
    <source>
        <dbReference type="Proteomes" id="UP000029846"/>
    </source>
</evidence>
<sequence length="47" mass="5137">MTNQIAVILGLMILALFLADALFLGWGLPVLAGKALVSSIEYLSFWR</sequence>
<dbReference type="EMBL" id="JRKN01000014">
    <property type="protein sequence ID" value="KGJ04097.1"/>
    <property type="molecule type" value="Genomic_DNA"/>
</dbReference>
<organism evidence="1 3">
    <name type="scientific">Paracoccus halophilus</name>
    <dbReference type="NCBI Taxonomy" id="376733"/>
    <lineage>
        <taxon>Bacteria</taxon>
        <taxon>Pseudomonadati</taxon>
        <taxon>Pseudomonadota</taxon>
        <taxon>Alphaproteobacteria</taxon>
        <taxon>Rhodobacterales</taxon>
        <taxon>Paracoccaceae</taxon>
        <taxon>Paracoccus</taxon>
    </lineage>
</organism>
<dbReference type="Proteomes" id="UP000182312">
    <property type="component" value="Unassembled WGS sequence"/>
</dbReference>
<dbReference type="AlphaFoldDB" id="A0A099F1S9"/>
<accession>A0A099F1S9</accession>
<keyword evidence="3" id="KW-1185">Reference proteome</keyword>
<evidence type="ECO:0000313" key="1">
    <source>
        <dbReference type="EMBL" id="KGJ04097.1"/>
    </source>
</evidence>
<gene>
    <name evidence="1" type="ORF">IT41_11335</name>
    <name evidence="2" type="ORF">SAMN04487972_11482</name>
</gene>
<proteinExistence type="predicted"/>
<evidence type="ECO:0000313" key="4">
    <source>
        <dbReference type="Proteomes" id="UP000182312"/>
    </source>
</evidence>